<organism evidence="1 2">
    <name type="scientific">Zoarces viviparus</name>
    <name type="common">Viviparous eelpout</name>
    <name type="synonym">Blennius viviparus</name>
    <dbReference type="NCBI Taxonomy" id="48416"/>
    <lineage>
        <taxon>Eukaryota</taxon>
        <taxon>Metazoa</taxon>
        <taxon>Chordata</taxon>
        <taxon>Craniata</taxon>
        <taxon>Vertebrata</taxon>
        <taxon>Euteleostomi</taxon>
        <taxon>Actinopterygii</taxon>
        <taxon>Neopterygii</taxon>
        <taxon>Teleostei</taxon>
        <taxon>Neoteleostei</taxon>
        <taxon>Acanthomorphata</taxon>
        <taxon>Eupercaria</taxon>
        <taxon>Perciformes</taxon>
        <taxon>Cottioidei</taxon>
        <taxon>Zoarcales</taxon>
        <taxon>Zoarcidae</taxon>
        <taxon>Zoarcinae</taxon>
        <taxon>Zoarces</taxon>
    </lineage>
</organism>
<proteinExistence type="predicted"/>
<evidence type="ECO:0000313" key="2">
    <source>
        <dbReference type="Proteomes" id="UP001488805"/>
    </source>
</evidence>
<keyword evidence="2" id="KW-1185">Reference proteome</keyword>
<dbReference type="AlphaFoldDB" id="A0AAW1F549"/>
<protein>
    <submittedName>
        <fullName evidence="1">Uncharacterized protein</fullName>
    </submittedName>
</protein>
<sequence length="190" mass="21050">MRAPLLQLFSSAHPLPQLSAYNAHSPLLPLVLSLPRGTDWRCSTAPTVRYVDVVEDEGYYNNNSSRAVCKAIISCNALSNEEEHEVEDVFPTNKETCPLTTTLVFAVVSEGTGNVTAHRNTNNNTAVWNSTRTRAQRNAQTFLSQSDSMAMMQNGACVWKRMLCLLRRGDKISLYTDTAACNEEQLHASP</sequence>
<accession>A0AAW1F549</accession>
<gene>
    <name evidence="1" type="ORF">VZT92_013861</name>
</gene>
<dbReference type="Proteomes" id="UP001488805">
    <property type="component" value="Unassembled WGS sequence"/>
</dbReference>
<name>A0AAW1F549_ZOAVI</name>
<reference evidence="1 2" key="1">
    <citation type="journal article" date="2024" name="Genome Biol. Evol.">
        <title>Chromosome-level genome assembly of the viviparous eelpout Zoarces viviparus.</title>
        <authorList>
            <person name="Fuhrmann N."/>
            <person name="Brasseur M.V."/>
            <person name="Bakowski C.E."/>
            <person name="Podsiadlowski L."/>
            <person name="Prost S."/>
            <person name="Krehenwinkel H."/>
            <person name="Mayer C."/>
        </authorList>
    </citation>
    <scope>NUCLEOTIDE SEQUENCE [LARGE SCALE GENOMIC DNA]</scope>
    <source>
        <strain evidence="1">NO-MEL_2022_Ind0_liver</strain>
    </source>
</reference>
<comment type="caution">
    <text evidence="1">The sequence shown here is derived from an EMBL/GenBank/DDBJ whole genome shotgun (WGS) entry which is preliminary data.</text>
</comment>
<evidence type="ECO:0000313" key="1">
    <source>
        <dbReference type="EMBL" id="KAK9529787.1"/>
    </source>
</evidence>
<dbReference type="EMBL" id="JBCEZU010000111">
    <property type="protein sequence ID" value="KAK9529787.1"/>
    <property type="molecule type" value="Genomic_DNA"/>
</dbReference>